<dbReference type="GeneID" id="90035570"/>
<dbReference type="PANTHER" id="PTHR34391">
    <property type="entry name" value="UPF0658 GOLGI APPARATUS MEMBRANE PROTEIN C1952.10C-RELATED"/>
    <property type="match status" value="1"/>
</dbReference>
<keyword evidence="4" id="KW-1185">Reference proteome</keyword>
<dbReference type="Proteomes" id="UP001498771">
    <property type="component" value="Unassembled WGS sequence"/>
</dbReference>
<feature type="region of interest" description="Disordered" evidence="1">
    <location>
        <begin position="329"/>
        <end position="363"/>
    </location>
</feature>
<feature type="transmembrane region" description="Helical" evidence="2">
    <location>
        <begin position="245"/>
        <end position="263"/>
    </location>
</feature>
<feature type="transmembrane region" description="Helical" evidence="2">
    <location>
        <begin position="139"/>
        <end position="162"/>
    </location>
</feature>
<comment type="caution">
    <text evidence="3">The sequence shown here is derived from an EMBL/GenBank/DDBJ whole genome shotgun (WGS) entry which is preliminary data.</text>
</comment>
<gene>
    <name evidence="3" type="ORF">BZA70DRAFT_19333</name>
</gene>
<feature type="transmembrane region" description="Helical" evidence="2">
    <location>
        <begin position="218"/>
        <end position="239"/>
    </location>
</feature>
<feature type="transmembrane region" description="Helical" evidence="2">
    <location>
        <begin position="182"/>
        <end position="211"/>
    </location>
</feature>
<feature type="transmembrane region" description="Helical" evidence="2">
    <location>
        <begin position="53"/>
        <end position="71"/>
    </location>
</feature>
<dbReference type="EMBL" id="JBBJBU010000001">
    <property type="protein sequence ID" value="KAK7207581.1"/>
    <property type="molecule type" value="Genomic_DNA"/>
</dbReference>
<feature type="transmembrane region" description="Helical" evidence="2">
    <location>
        <begin position="284"/>
        <end position="304"/>
    </location>
</feature>
<evidence type="ECO:0000256" key="2">
    <source>
        <dbReference type="SAM" id="Phobius"/>
    </source>
</evidence>
<keyword evidence="2" id="KW-0472">Membrane</keyword>
<feature type="transmembrane region" description="Helical" evidence="2">
    <location>
        <begin position="12"/>
        <end position="32"/>
    </location>
</feature>
<reference evidence="3 4" key="1">
    <citation type="submission" date="2024-03" db="EMBL/GenBank/DDBJ databases">
        <title>Genome-scale model development and genomic sequencing of the oleaginous clade Lipomyces.</title>
        <authorList>
            <consortium name="Lawrence Berkeley National Laboratory"/>
            <person name="Czajka J.J."/>
            <person name="Han Y."/>
            <person name="Kim J."/>
            <person name="Mondo S.J."/>
            <person name="Hofstad B.A."/>
            <person name="Robles A."/>
            <person name="Haridas S."/>
            <person name="Riley R."/>
            <person name="LaButti K."/>
            <person name="Pangilinan J."/>
            <person name="Andreopoulos W."/>
            <person name="Lipzen A."/>
            <person name="Yan J."/>
            <person name="Wang M."/>
            <person name="Ng V."/>
            <person name="Grigoriev I.V."/>
            <person name="Spatafora J.W."/>
            <person name="Magnuson J.K."/>
            <person name="Baker S.E."/>
            <person name="Pomraning K.R."/>
        </authorList>
    </citation>
    <scope>NUCLEOTIDE SEQUENCE [LARGE SCALE GENOMIC DNA]</scope>
    <source>
        <strain evidence="3 4">Phaff 52-87</strain>
    </source>
</reference>
<evidence type="ECO:0000313" key="3">
    <source>
        <dbReference type="EMBL" id="KAK7207581.1"/>
    </source>
</evidence>
<protein>
    <submittedName>
        <fullName evidence="3">Uncharacterized protein</fullName>
    </submittedName>
</protein>
<name>A0ABR1FCK4_9ASCO</name>
<proteinExistence type="predicted"/>
<accession>A0ABR1FCK4</accession>
<dbReference type="InterPro" id="IPR040410">
    <property type="entry name" value="UPF0658_Golgi"/>
</dbReference>
<organism evidence="3 4">
    <name type="scientific">Myxozyma melibiosi</name>
    <dbReference type="NCBI Taxonomy" id="54550"/>
    <lineage>
        <taxon>Eukaryota</taxon>
        <taxon>Fungi</taxon>
        <taxon>Dikarya</taxon>
        <taxon>Ascomycota</taxon>
        <taxon>Saccharomycotina</taxon>
        <taxon>Lipomycetes</taxon>
        <taxon>Lipomycetales</taxon>
        <taxon>Lipomycetaceae</taxon>
        <taxon>Myxozyma</taxon>
    </lineage>
</organism>
<feature type="transmembrane region" description="Helical" evidence="2">
    <location>
        <begin position="83"/>
        <end position="101"/>
    </location>
</feature>
<dbReference type="RefSeq" id="XP_064770614.1">
    <property type="nucleotide sequence ID" value="XM_064910058.1"/>
</dbReference>
<evidence type="ECO:0000256" key="1">
    <source>
        <dbReference type="SAM" id="MobiDB-lite"/>
    </source>
</evidence>
<dbReference type="PANTHER" id="PTHR34391:SF1">
    <property type="entry name" value="UPF0658 GOLGI APPARATUS MEMBRANE PROTEIN C1952.10C-RELATED"/>
    <property type="match status" value="1"/>
</dbReference>
<keyword evidence="2" id="KW-1133">Transmembrane helix</keyword>
<sequence>MQLPRPSWKLAFFGLVFAEAAVVLALEGYVFGKFQYNINSKISSEQRKSSNTVAIPTYLALFIFAEVFHLGMTFDALRMKNTIQVIGLCIFNTALLVYAGIQYEQIKTAVDYLSSWHLDGDMENYVLSGSAWGEMRATLIAIICVIGVIGFAMFYVCYKLYIDFGWSIYKQIGADIEMKHRYLAYQIFMTLLKFDAFFFLGFTVQFCVIILNRKDVEFGLTIAVIPCTVVALFLTMIAIRNEIKSATALVFVVFLAGMAYFMFKLIRMYQPSQVSKYVAARKSLTTFAVITLFLLLVSEINMVFCARNFNKGLKPYIASQSSIRRLWTRSSSDSGEAEKLEGEDSMGGNSPSSPGYRRRFSLD</sequence>
<keyword evidence="2" id="KW-0812">Transmembrane</keyword>
<evidence type="ECO:0000313" key="4">
    <source>
        <dbReference type="Proteomes" id="UP001498771"/>
    </source>
</evidence>